<dbReference type="EMBL" id="CADCWG010000236">
    <property type="protein sequence ID" value="CAA9569578.1"/>
    <property type="molecule type" value="Genomic_DNA"/>
</dbReference>
<sequence>GAEGARRRRRASTGRHTGRDPDRCRVRRQRCRRRSRRARDGGAGAAGTCPQRRADAAARRHRVGRAAPPAIHPRRPDERGPLAASDDRRCLSRQAVRPRRAPRDGGRGPCGPRPPGAAAEVGRAPRGARGERRAPGEWAGRVVARGAAPAERCPRRLLPGGVAV</sequence>
<feature type="region of interest" description="Disordered" evidence="1">
    <location>
        <begin position="1"/>
        <end position="137"/>
    </location>
</feature>
<feature type="non-terminal residue" evidence="2">
    <location>
        <position position="1"/>
    </location>
</feature>
<accession>A0A6J4V5D6</accession>
<evidence type="ECO:0000256" key="1">
    <source>
        <dbReference type="SAM" id="MobiDB-lite"/>
    </source>
</evidence>
<dbReference type="AlphaFoldDB" id="A0A6J4V5D6"/>
<gene>
    <name evidence="2" type="ORF">AVDCRST_MAG49-3457</name>
</gene>
<feature type="compositionally biased region" description="Basic residues" evidence="1">
    <location>
        <begin position="1"/>
        <end position="13"/>
    </location>
</feature>
<feature type="non-terminal residue" evidence="2">
    <location>
        <position position="164"/>
    </location>
</feature>
<name>A0A6J4V5D6_9BACT</name>
<organism evidence="2">
    <name type="scientific">uncultured Thermomicrobiales bacterium</name>
    <dbReference type="NCBI Taxonomy" id="1645740"/>
    <lineage>
        <taxon>Bacteria</taxon>
        <taxon>Pseudomonadati</taxon>
        <taxon>Thermomicrobiota</taxon>
        <taxon>Thermomicrobia</taxon>
        <taxon>Thermomicrobiales</taxon>
        <taxon>environmental samples</taxon>
    </lineage>
</organism>
<reference evidence="2" key="1">
    <citation type="submission" date="2020-02" db="EMBL/GenBank/DDBJ databases">
        <authorList>
            <person name="Meier V. D."/>
        </authorList>
    </citation>
    <scope>NUCLEOTIDE SEQUENCE</scope>
    <source>
        <strain evidence="2">AVDCRST_MAG49</strain>
    </source>
</reference>
<feature type="compositionally biased region" description="Basic residues" evidence="1">
    <location>
        <begin position="25"/>
        <end position="37"/>
    </location>
</feature>
<evidence type="ECO:0000313" key="2">
    <source>
        <dbReference type="EMBL" id="CAA9569578.1"/>
    </source>
</evidence>
<feature type="compositionally biased region" description="Low complexity" evidence="1">
    <location>
        <begin position="116"/>
        <end position="127"/>
    </location>
</feature>
<feature type="compositionally biased region" description="Basic and acidic residues" evidence="1">
    <location>
        <begin position="74"/>
        <end position="90"/>
    </location>
</feature>
<protein>
    <submittedName>
        <fullName evidence="2">Uncharacterized protein</fullName>
    </submittedName>
</protein>
<proteinExistence type="predicted"/>